<dbReference type="PANTHER" id="PTHR43313">
    <property type="entry name" value="SHORT-CHAIN DEHYDROGENASE/REDUCTASE FAMILY 9C"/>
    <property type="match status" value="1"/>
</dbReference>
<protein>
    <submittedName>
        <fullName evidence="1">Estradiol 17-beta-dehydrogenase 2</fullName>
    </submittedName>
</protein>
<dbReference type="GO" id="GO:0008202">
    <property type="term" value="P:steroid metabolic process"/>
    <property type="evidence" value="ECO:0007669"/>
    <property type="project" value="TreeGrafter"/>
</dbReference>
<dbReference type="PRINTS" id="PR00081">
    <property type="entry name" value="GDHRDH"/>
</dbReference>
<dbReference type="GO" id="GO:0016491">
    <property type="term" value="F:oxidoreductase activity"/>
    <property type="evidence" value="ECO:0007669"/>
    <property type="project" value="TreeGrafter"/>
</dbReference>
<dbReference type="InterPro" id="IPR002347">
    <property type="entry name" value="SDR_fam"/>
</dbReference>
<organism evidence="1">
    <name type="scientific">Ascaris suum</name>
    <name type="common">Pig roundworm</name>
    <name type="synonym">Ascaris lumbricoides</name>
    <dbReference type="NCBI Taxonomy" id="6253"/>
    <lineage>
        <taxon>Eukaryota</taxon>
        <taxon>Metazoa</taxon>
        <taxon>Ecdysozoa</taxon>
        <taxon>Nematoda</taxon>
        <taxon>Chromadorea</taxon>
        <taxon>Rhabditida</taxon>
        <taxon>Spirurina</taxon>
        <taxon>Ascaridomorpha</taxon>
        <taxon>Ascaridoidea</taxon>
        <taxon>Ascarididae</taxon>
        <taxon>Ascaris</taxon>
    </lineage>
</organism>
<name>F1L667_ASCSU</name>
<accession>F1L667</accession>
<dbReference type="Pfam" id="PF00106">
    <property type="entry name" value="adh_short"/>
    <property type="match status" value="1"/>
</dbReference>
<proteinExistence type="evidence at transcript level"/>
<dbReference type="AlphaFoldDB" id="F1L667"/>
<dbReference type="SUPFAM" id="SSF51735">
    <property type="entry name" value="NAD(P)-binding Rossmann-fold domains"/>
    <property type="match status" value="1"/>
</dbReference>
<reference evidence="1" key="1">
    <citation type="journal article" date="2011" name="Genome Res.">
        <title>Deep small RNA sequencing from the nematode Ascaris reveals conservation, functional diversification, and novel developmental profiles.</title>
        <authorList>
            <person name="Wang J."/>
            <person name="Czech B."/>
            <person name="Crunk A."/>
            <person name="Wallace A."/>
            <person name="Mitreva M."/>
            <person name="Hannon G.J."/>
            <person name="Davis R.E."/>
        </authorList>
    </citation>
    <scope>NUCLEOTIDE SEQUENCE</scope>
</reference>
<dbReference type="Gene3D" id="3.40.50.720">
    <property type="entry name" value="NAD(P)-binding Rossmann-like Domain"/>
    <property type="match status" value="1"/>
</dbReference>
<dbReference type="PANTHER" id="PTHR43313:SF7">
    <property type="entry name" value="17-BETA-HYDROXYSTEROID DEHYDROGENASE TYPE 6"/>
    <property type="match status" value="1"/>
</dbReference>
<dbReference type="EMBL" id="JI172171">
    <property type="protein sequence ID" value="ADY45621.1"/>
    <property type="molecule type" value="mRNA"/>
</dbReference>
<evidence type="ECO:0000313" key="1">
    <source>
        <dbReference type="EMBL" id="ADY45621.1"/>
    </source>
</evidence>
<dbReference type="InterPro" id="IPR036291">
    <property type="entry name" value="NAD(P)-bd_dom_sf"/>
</dbReference>
<sequence>MIWYLSLFAFLALFYFIVDRLIFAKLLIPGIANKAVLITGCGSGFGKDLVIRCLRNGMTVFAGCRRTVSVDELREECKALPGLLYALQMDVADDKSVADARDFVETKLAELGQELIAVVNNAGVRGTHMYDDFLTMQHYRSVWETNTFGTIRVTQAFKSLIKKSRGRIVICSSSCTLFIIPSYGPYATSESGRGCICRCHQK</sequence>